<evidence type="ECO:0000313" key="3">
    <source>
        <dbReference type="EMBL" id="MFD1485998.1"/>
    </source>
</evidence>
<keyword evidence="4" id="KW-1185">Reference proteome</keyword>
<evidence type="ECO:0000256" key="1">
    <source>
        <dbReference type="SAM" id="Phobius"/>
    </source>
</evidence>
<feature type="transmembrane region" description="Helical" evidence="1">
    <location>
        <begin position="90"/>
        <end position="107"/>
    </location>
</feature>
<keyword evidence="1" id="KW-0812">Transmembrane</keyword>
<reference evidence="4" key="1">
    <citation type="journal article" date="2019" name="Int. J. Syst. Evol. Microbiol.">
        <title>The Global Catalogue of Microorganisms (GCM) 10K type strain sequencing project: providing services to taxonomists for standard genome sequencing and annotation.</title>
        <authorList>
            <consortium name="The Broad Institute Genomics Platform"/>
            <consortium name="The Broad Institute Genome Sequencing Center for Infectious Disease"/>
            <person name="Wu L."/>
            <person name="Ma J."/>
        </authorList>
    </citation>
    <scope>NUCLEOTIDE SEQUENCE [LARGE SCALE GENOMIC DNA]</scope>
    <source>
        <strain evidence="4">CCM 8903</strain>
    </source>
</reference>
<protein>
    <submittedName>
        <fullName evidence="3">Zinc-ribbon domain-containing protein</fullName>
    </submittedName>
</protein>
<evidence type="ECO:0000313" key="4">
    <source>
        <dbReference type="Proteomes" id="UP001597252"/>
    </source>
</evidence>
<keyword evidence="1" id="KW-0472">Membrane</keyword>
<dbReference type="Pfam" id="PF13240">
    <property type="entry name" value="Zn_Ribbon_1"/>
    <property type="match status" value="1"/>
</dbReference>
<name>A0ABW4EA19_9LACO</name>
<accession>A0ABW4EA19</accession>
<proteinExistence type="predicted"/>
<gene>
    <name evidence="3" type="ORF">ACFQ5J_12270</name>
</gene>
<dbReference type="EMBL" id="JBHTON010000051">
    <property type="protein sequence ID" value="MFD1485998.1"/>
    <property type="molecule type" value="Genomic_DNA"/>
</dbReference>
<dbReference type="RefSeq" id="WP_125754405.1">
    <property type="nucleotide sequence ID" value="NZ_JBHTON010000051.1"/>
</dbReference>
<evidence type="ECO:0000259" key="2">
    <source>
        <dbReference type="Pfam" id="PF13240"/>
    </source>
</evidence>
<sequence length="258" mass="28716">MSEETGMAFCPQCGGKVPDNAKFCPNCGHKLEFQSVPDKLEKQEVTISESTAKPNENGAPTGFKTRLRWLKSFIDKAKSIYTRAVNSKKYITYSIIPLFVIIGLIWYKTSSTDVANAVEGKIFAYQMLMRPVNNKYVTTGYIAFGDKKDDFGSLHYLSESKNEIKKLNNEKTISSDVSEASKSNLLFWDTENNGSTLTWPNGLAFPTAQENPIMPNISITVNKVSGIFRKTLSGTGHSGGENSRNFKVRLVEIGRIKD</sequence>
<feature type="domain" description="Zinc-ribbon" evidence="2">
    <location>
        <begin position="9"/>
        <end position="31"/>
    </location>
</feature>
<dbReference type="Proteomes" id="UP001597252">
    <property type="component" value="Unassembled WGS sequence"/>
</dbReference>
<comment type="caution">
    <text evidence="3">The sequence shown here is derived from an EMBL/GenBank/DDBJ whole genome shotgun (WGS) entry which is preliminary data.</text>
</comment>
<keyword evidence="1" id="KW-1133">Transmembrane helix</keyword>
<organism evidence="3 4">
    <name type="scientific">Lacticaseibacillus baoqingensis</name>
    <dbReference type="NCBI Taxonomy" id="2486013"/>
    <lineage>
        <taxon>Bacteria</taxon>
        <taxon>Bacillati</taxon>
        <taxon>Bacillota</taxon>
        <taxon>Bacilli</taxon>
        <taxon>Lactobacillales</taxon>
        <taxon>Lactobacillaceae</taxon>
        <taxon>Lacticaseibacillus</taxon>
    </lineage>
</organism>
<dbReference type="InterPro" id="IPR026870">
    <property type="entry name" value="Zinc_ribbon_dom"/>
</dbReference>